<gene>
    <name evidence="1" type="ORF">GXW74_24675</name>
</gene>
<evidence type="ECO:0000313" key="2">
    <source>
        <dbReference type="Proteomes" id="UP001138709"/>
    </source>
</evidence>
<dbReference type="InterPro" id="IPR056955">
    <property type="entry name" value="ORC-CDC6-like"/>
</dbReference>
<keyword evidence="2" id="KW-1185">Reference proteome</keyword>
<sequence length="541" mass="61525">MSATVNANLNRCFMRFEDRAERFDNKQIIETFVSVGPLLDILANKSHQIIYGRRGVGKTHALKYFESQAKNSGDIAIYVDCQNIGSNQSIYDDKDLPISERATRLLIDVCSAMHWAFLDTFTDASRGWSLADVAPLLDDFTNAISQIRIDGSYEVEARVTEARKTGASSSLGLAIKEKPEFTAGYSSTNNEESSEEVKNRHSGVERSSIDFNFIMQNMRKIVNFVAPRRIWLLVDEWSTVPPDIQPYLADLIRRSFFTIPNFSIKIAAIEQRSKFKIDFHDERYIGVELGADISVALNLDDYLVFDSNEQRSIEFFRNLVNRHMRAISRENSIDIGVPDGASVTGYAFTQENVFIEFVKASEGVPRDAMHILTAAAQKAAVSPISMPIMRQAALQFFQSDKYNAISANPENRRMLDWIRHQVIGERRTRAFLLPVGAEDEVIDRLFDRRALHILNRNMSAAHLPGARFVVYKIDYGCYVDMINTDKFPSGMLFRDDQMTQALLDVPDDDARSYRRAILDLSEFYKTNPDIRARRDGSQGHE</sequence>
<organism evidence="1 2">
    <name type="scientific">Neoroseomonas eburnea</name>
    <dbReference type="NCBI Taxonomy" id="1346889"/>
    <lineage>
        <taxon>Bacteria</taxon>
        <taxon>Pseudomonadati</taxon>
        <taxon>Pseudomonadota</taxon>
        <taxon>Alphaproteobacteria</taxon>
        <taxon>Acetobacterales</taxon>
        <taxon>Acetobacteraceae</taxon>
        <taxon>Neoroseomonas</taxon>
    </lineage>
</organism>
<dbReference type="AlphaFoldDB" id="A0A9X9XJ11"/>
<dbReference type="RefSeq" id="WP_211849261.1">
    <property type="nucleotide sequence ID" value="NZ_JAAEDL010000038.1"/>
</dbReference>
<dbReference type="EMBL" id="JAAEDL010000038">
    <property type="protein sequence ID" value="MBR0683697.1"/>
    <property type="molecule type" value="Genomic_DNA"/>
</dbReference>
<comment type="caution">
    <text evidence="1">The sequence shown here is derived from an EMBL/GenBank/DDBJ whole genome shotgun (WGS) entry which is preliminary data.</text>
</comment>
<dbReference type="Pfam" id="PF24389">
    <property type="entry name" value="ORC-CDC6-like"/>
    <property type="match status" value="1"/>
</dbReference>
<protein>
    <submittedName>
        <fullName evidence="1">Uncharacterized protein</fullName>
    </submittedName>
</protein>
<evidence type="ECO:0000313" key="1">
    <source>
        <dbReference type="EMBL" id="MBR0683697.1"/>
    </source>
</evidence>
<reference evidence="1" key="2">
    <citation type="journal article" date="2021" name="Syst. Appl. Microbiol.">
        <title>Roseomonas hellenica sp. nov., isolated from roots of wild-growing Alkanna tinctoria.</title>
        <authorList>
            <person name="Rat A."/>
            <person name="Naranjo H.D."/>
            <person name="Lebbe L."/>
            <person name="Cnockaert M."/>
            <person name="Krigas N."/>
            <person name="Grigoriadou K."/>
            <person name="Maloupa E."/>
            <person name="Willems A."/>
        </authorList>
    </citation>
    <scope>NUCLEOTIDE SEQUENCE</scope>
    <source>
        <strain evidence="1">LMG 31228</strain>
    </source>
</reference>
<dbReference type="SUPFAM" id="SSF52540">
    <property type="entry name" value="P-loop containing nucleoside triphosphate hydrolases"/>
    <property type="match status" value="1"/>
</dbReference>
<proteinExistence type="predicted"/>
<accession>A0A9X9XJ11</accession>
<dbReference type="Proteomes" id="UP001138709">
    <property type="component" value="Unassembled WGS sequence"/>
</dbReference>
<dbReference type="InterPro" id="IPR027417">
    <property type="entry name" value="P-loop_NTPase"/>
</dbReference>
<reference evidence="1" key="1">
    <citation type="submission" date="2020-01" db="EMBL/GenBank/DDBJ databases">
        <authorList>
            <person name="Rat A."/>
        </authorList>
    </citation>
    <scope>NUCLEOTIDE SEQUENCE</scope>
    <source>
        <strain evidence="1">LMG 31228</strain>
    </source>
</reference>
<name>A0A9X9XJ11_9PROT</name>
<dbReference type="Gene3D" id="3.40.50.300">
    <property type="entry name" value="P-loop containing nucleotide triphosphate hydrolases"/>
    <property type="match status" value="1"/>
</dbReference>